<dbReference type="Proteomes" id="UP000199391">
    <property type="component" value="Unassembled WGS sequence"/>
</dbReference>
<organism evidence="1 2">
    <name type="scientific">Pseudoduganella namucuonensis</name>
    <dbReference type="NCBI Taxonomy" id="1035707"/>
    <lineage>
        <taxon>Bacteria</taxon>
        <taxon>Pseudomonadati</taxon>
        <taxon>Pseudomonadota</taxon>
        <taxon>Betaproteobacteria</taxon>
        <taxon>Burkholderiales</taxon>
        <taxon>Oxalobacteraceae</taxon>
        <taxon>Telluria group</taxon>
        <taxon>Pseudoduganella</taxon>
    </lineage>
</organism>
<keyword evidence="2" id="KW-1185">Reference proteome</keyword>
<accession>A0A1I7LNC8</accession>
<proteinExistence type="predicted"/>
<dbReference type="OrthoDB" id="10020407at2"/>
<dbReference type="EMBL" id="FPBO01000033">
    <property type="protein sequence ID" value="SFV11201.1"/>
    <property type="molecule type" value="Genomic_DNA"/>
</dbReference>
<evidence type="ECO:0000313" key="2">
    <source>
        <dbReference type="Proteomes" id="UP000199391"/>
    </source>
</evidence>
<name>A0A1I7LNC8_9BURK</name>
<reference evidence="2" key="1">
    <citation type="submission" date="2016-10" db="EMBL/GenBank/DDBJ databases">
        <authorList>
            <person name="Varghese N."/>
            <person name="Submissions S."/>
        </authorList>
    </citation>
    <scope>NUCLEOTIDE SEQUENCE [LARGE SCALE GENOMIC DNA]</scope>
    <source>
        <strain evidence="2">CGMCC 1.11014</strain>
    </source>
</reference>
<evidence type="ECO:0000313" key="1">
    <source>
        <dbReference type="EMBL" id="SFV11201.1"/>
    </source>
</evidence>
<gene>
    <name evidence="1" type="ORF">SAMN05216552_103357</name>
</gene>
<dbReference type="STRING" id="1035707.SAMN05216552_103357"/>
<sequence>MNFSNELTDWLCLSRTGASLHAQSPAACRAQHCRLCDQPLGVINDALPCLHWLTTPYCKSVRMASVFANYPVVEVVRYVLIWTRSETRRHSARHLRCASRGGATEIHIAFRNRSWSFLLEGEHDAAFEYNSGRSGFGFRIPLTLRDGEEEALRQLSRLG</sequence>
<dbReference type="RefSeq" id="WP_143133322.1">
    <property type="nucleotide sequence ID" value="NZ_FPBO01000033.1"/>
</dbReference>
<protein>
    <submittedName>
        <fullName evidence="1">Uncharacterized protein</fullName>
    </submittedName>
</protein>
<dbReference type="AlphaFoldDB" id="A0A1I7LNC8"/>